<evidence type="ECO:0000256" key="7">
    <source>
        <dbReference type="SAM" id="MobiDB-lite"/>
    </source>
</evidence>
<feature type="transmembrane region" description="Helical" evidence="8">
    <location>
        <begin position="206"/>
        <end position="229"/>
    </location>
</feature>
<comment type="caution">
    <text evidence="10">The sequence shown here is derived from an EMBL/GenBank/DDBJ whole genome shotgun (WGS) entry which is preliminary data.</text>
</comment>
<protein>
    <submittedName>
        <fullName evidence="10">Rhomboid family intramembrane serine protease</fullName>
        <ecNumber evidence="10">3.4.21.105</ecNumber>
    </submittedName>
</protein>
<evidence type="ECO:0000313" key="10">
    <source>
        <dbReference type="EMBL" id="MDM4017749.1"/>
    </source>
</evidence>
<feature type="transmembrane region" description="Helical" evidence="8">
    <location>
        <begin position="135"/>
        <end position="154"/>
    </location>
</feature>
<dbReference type="EC" id="3.4.21.105" evidence="10"/>
<feature type="transmembrane region" description="Helical" evidence="8">
    <location>
        <begin position="328"/>
        <end position="348"/>
    </location>
</feature>
<dbReference type="Proteomes" id="UP001239462">
    <property type="component" value="Unassembled WGS sequence"/>
</dbReference>
<keyword evidence="4 10" id="KW-0378">Hydrolase</keyword>
<feature type="transmembrane region" description="Helical" evidence="8">
    <location>
        <begin position="236"/>
        <end position="256"/>
    </location>
</feature>
<keyword evidence="5 8" id="KW-1133">Transmembrane helix</keyword>
<evidence type="ECO:0000256" key="1">
    <source>
        <dbReference type="ARBA" id="ARBA00004141"/>
    </source>
</evidence>
<organism evidence="10 11">
    <name type="scientific">Roseiconus lacunae</name>
    <dbReference type="NCBI Taxonomy" id="2605694"/>
    <lineage>
        <taxon>Bacteria</taxon>
        <taxon>Pseudomonadati</taxon>
        <taxon>Planctomycetota</taxon>
        <taxon>Planctomycetia</taxon>
        <taxon>Pirellulales</taxon>
        <taxon>Pirellulaceae</taxon>
        <taxon>Roseiconus</taxon>
    </lineage>
</organism>
<keyword evidence="10" id="KW-0645">Protease</keyword>
<dbReference type="PANTHER" id="PTHR43731:SF14">
    <property type="entry name" value="PRESENILIN-ASSOCIATED RHOMBOID-LIKE PROTEIN, MITOCHONDRIAL"/>
    <property type="match status" value="1"/>
</dbReference>
<dbReference type="Pfam" id="PF01694">
    <property type="entry name" value="Rhomboid"/>
    <property type="match status" value="1"/>
</dbReference>
<dbReference type="GO" id="GO:0008233">
    <property type="term" value="F:peptidase activity"/>
    <property type="evidence" value="ECO:0007669"/>
    <property type="project" value="UniProtKB-KW"/>
</dbReference>
<proteinExistence type="inferred from homology"/>
<comment type="subcellular location">
    <subcellularLocation>
        <location evidence="1">Membrane</location>
        <topology evidence="1">Multi-pass membrane protein</topology>
    </subcellularLocation>
</comment>
<dbReference type="EMBL" id="JASZZN010000016">
    <property type="protein sequence ID" value="MDM4017749.1"/>
    <property type="molecule type" value="Genomic_DNA"/>
</dbReference>
<dbReference type="GO" id="GO:0006508">
    <property type="term" value="P:proteolysis"/>
    <property type="evidence" value="ECO:0007669"/>
    <property type="project" value="UniProtKB-KW"/>
</dbReference>
<dbReference type="PANTHER" id="PTHR43731">
    <property type="entry name" value="RHOMBOID PROTEASE"/>
    <property type="match status" value="1"/>
</dbReference>
<evidence type="ECO:0000256" key="2">
    <source>
        <dbReference type="ARBA" id="ARBA00009045"/>
    </source>
</evidence>
<dbReference type="RefSeq" id="WP_289165278.1">
    <property type="nucleotide sequence ID" value="NZ_JASZZN010000016.1"/>
</dbReference>
<name>A0ABT7PN93_9BACT</name>
<keyword evidence="3 8" id="KW-0812">Transmembrane</keyword>
<evidence type="ECO:0000256" key="6">
    <source>
        <dbReference type="ARBA" id="ARBA00023136"/>
    </source>
</evidence>
<keyword evidence="6 8" id="KW-0472">Membrane</keyword>
<evidence type="ECO:0000259" key="9">
    <source>
        <dbReference type="Pfam" id="PF01694"/>
    </source>
</evidence>
<evidence type="ECO:0000256" key="5">
    <source>
        <dbReference type="ARBA" id="ARBA00022989"/>
    </source>
</evidence>
<dbReference type="InterPro" id="IPR038236">
    <property type="entry name" value="GlpG_N_sf"/>
</dbReference>
<evidence type="ECO:0000256" key="3">
    <source>
        <dbReference type="ARBA" id="ARBA00022692"/>
    </source>
</evidence>
<dbReference type="InterPro" id="IPR035952">
    <property type="entry name" value="Rhomboid-like_sf"/>
</dbReference>
<reference evidence="10 11" key="1">
    <citation type="submission" date="2023-06" db="EMBL/GenBank/DDBJ databases">
        <title>Roseiconus lacunae JC819 isolated from Gulf of Mannar region, Tamil Nadu.</title>
        <authorList>
            <person name="Pk S."/>
            <person name="Ch S."/>
            <person name="Ch V.R."/>
        </authorList>
    </citation>
    <scope>NUCLEOTIDE SEQUENCE [LARGE SCALE GENOMIC DNA]</scope>
    <source>
        <strain evidence="10 11">JC819</strain>
    </source>
</reference>
<dbReference type="InterPro" id="IPR022764">
    <property type="entry name" value="Peptidase_S54_rhomboid_dom"/>
</dbReference>
<feature type="domain" description="Peptidase S54 rhomboid" evidence="9">
    <location>
        <begin position="197"/>
        <end position="345"/>
    </location>
</feature>
<comment type="similarity">
    <text evidence="2">Belongs to the peptidase S54 family.</text>
</comment>
<accession>A0ABT7PN93</accession>
<dbReference type="Gene3D" id="3.30.70.2350">
    <property type="match status" value="1"/>
</dbReference>
<feature type="transmembrane region" description="Helical" evidence="8">
    <location>
        <begin position="303"/>
        <end position="322"/>
    </location>
</feature>
<dbReference type="SUPFAM" id="SSF144091">
    <property type="entry name" value="Rhomboid-like"/>
    <property type="match status" value="1"/>
</dbReference>
<gene>
    <name evidence="10" type="ORF">QTN89_20035</name>
</gene>
<feature type="compositionally biased region" description="Basic residues" evidence="7">
    <location>
        <begin position="105"/>
        <end position="114"/>
    </location>
</feature>
<feature type="region of interest" description="Disordered" evidence="7">
    <location>
        <begin position="96"/>
        <end position="125"/>
    </location>
</feature>
<keyword evidence="11" id="KW-1185">Reference proteome</keyword>
<evidence type="ECO:0000256" key="8">
    <source>
        <dbReference type="SAM" id="Phobius"/>
    </source>
</evidence>
<dbReference type="InterPro" id="IPR050925">
    <property type="entry name" value="Rhomboid_protease_S54"/>
</dbReference>
<sequence>MRRIGTLSDPTKARRFTDYLFTQSIECNLDIEKTTESGPQTGDNTNGEVAAGDYQCHLWIRDEEQVDRAREELAAFRADPDAEKFRVASEAESLRKKKASDAQRKKQLVKKVQHRTPGGMSGGGLSRIGARQQTIPVVITIIVLSVLASFSTGFDRPQRSLIPGEPSSEETLRNALTFVEPSDYLIDGDPYASIKKGEIWRLVTPIFLHGNTFHLAFNMMALFFLGSAIERIEGSVFLAVLFIASAIVGTLFQVSLPPESALPPILHGLAGSHSSIGASGGVIGLFGYLWIRPMLSNSYPIDISPSNVAFLLGYLVICIFFLDHIANGAHIGGLFMGMLAAVVIAKAFPGRFP</sequence>
<feature type="transmembrane region" description="Helical" evidence="8">
    <location>
        <begin position="268"/>
        <end position="291"/>
    </location>
</feature>
<evidence type="ECO:0000313" key="11">
    <source>
        <dbReference type="Proteomes" id="UP001239462"/>
    </source>
</evidence>
<dbReference type="Gene3D" id="1.20.1540.10">
    <property type="entry name" value="Rhomboid-like"/>
    <property type="match status" value="1"/>
</dbReference>
<evidence type="ECO:0000256" key="4">
    <source>
        <dbReference type="ARBA" id="ARBA00022801"/>
    </source>
</evidence>